<keyword evidence="7" id="KW-0812">Transmembrane</keyword>
<evidence type="ECO:0000313" key="10">
    <source>
        <dbReference type="EMBL" id="CAG2207777.1"/>
    </source>
</evidence>
<dbReference type="GO" id="GO:0016020">
    <property type="term" value="C:membrane"/>
    <property type="evidence" value="ECO:0007669"/>
    <property type="project" value="InterPro"/>
</dbReference>
<dbReference type="Gene3D" id="3.10.250.10">
    <property type="entry name" value="SRCR-like domain"/>
    <property type="match status" value="1"/>
</dbReference>
<dbReference type="SMART" id="SM00202">
    <property type="entry name" value="SR"/>
    <property type="match status" value="1"/>
</dbReference>
<feature type="domain" description="Kringle" evidence="8">
    <location>
        <begin position="349"/>
        <end position="375"/>
    </location>
</feature>
<feature type="domain" description="SRCR" evidence="9">
    <location>
        <begin position="49"/>
        <end position="149"/>
    </location>
</feature>
<evidence type="ECO:0000256" key="3">
    <source>
        <dbReference type="ARBA" id="ARBA00022737"/>
    </source>
</evidence>
<dbReference type="PROSITE" id="PS50287">
    <property type="entry name" value="SRCR_2"/>
    <property type="match status" value="1"/>
</dbReference>
<evidence type="ECO:0000259" key="9">
    <source>
        <dbReference type="PROSITE" id="PS50287"/>
    </source>
</evidence>
<keyword evidence="3" id="KW-0677">Repeat</keyword>
<evidence type="ECO:0000256" key="7">
    <source>
        <dbReference type="SAM" id="Phobius"/>
    </source>
</evidence>
<keyword evidence="2" id="KW-0732">Signal</keyword>
<name>A0A8S3RGT4_MYTED</name>
<keyword evidence="7" id="KW-0472">Membrane</keyword>
<dbReference type="PANTHER" id="PTHR19331">
    <property type="entry name" value="SCAVENGER RECEPTOR DOMAIN-CONTAINING"/>
    <property type="match status" value="1"/>
</dbReference>
<evidence type="ECO:0000313" key="11">
    <source>
        <dbReference type="Proteomes" id="UP000683360"/>
    </source>
</evidence>
<comment type="caution">
    <text evidence="6">Lacks conserved residue(s) required for the propagation of feature annotation.</text>
</comment>
<dbReference type="SUPFAM" id="SSF56487">
    <property type="entry name" value="SRCR-like"/>
    <property type="match status" value="1"/>
</dbReference>
<accession>A0A8S3RGT4</accession>
<organism evidence="10 11">
    <name type="scientific">Mytilus edulis</name>
    <name type="common">Blue mussel</name>
    <dbReference type="NCBI Taxonomy" id="6550"/>
    <lineage>
        <taxon>Eukaryota</taxon>
        <taxon>Metazoa</taxon>
        <taxon>Spiralia</taxon>
        <taxon>Lophotrochozoa</taxon>
        <taxon>Mollusca</taxon>
        <taxon>Bivalvia</taxon>
        <taxon>Autobranchia</taxon>
        <taxon>Pteriomorphia</taxon>
        <taxon>Mytilida</taxon>
        <taxon>Mytiloidea</taxon>
        <taxon>Mytilidae</taxon>
        <taxon>Mytilinae</taxon>
        <taxon>Mytilus</taxon>
    </lineage>
</organism>
<dbReference type="InterPro" id="IPR016187">
    <property type="entry name" value="CTDL_fold"/>
</dbReference>
<dbReference type="Gene3D" id="3.10.100.10">
    <property type="entry name" value="Mannose-Binding Protein A, subunit A"/>
    <property type="match status" value="1"/>
</dbReference>
<gene>
    <name evidence="10" type="ORF">MEDL_21996</name>
</gene>
<dbReference type="OrthoDB" id="536948at2759"/>
<keyword evidence="4" id="KW-1015">Disulfide bond</keyword>
<reference evidence="10" key="1">
    <citation type="submission" date="2021-03" db="EMBL/GenBank/DDBJ databases">
        <authorList>
            <person name="Bekaert M."/>
        </authorList>
    </citation>
    <scope>NUCLEOTIDE SEQUENCE</scope>
</reference>
<comment type="caution">
    <text evidence="10">The sequence shown here is derived from an EMBL/GenBank/DDBJ whole genome shotgun (WGS) entry which is preliminary data.</text>
</comment>
<evidence type="ECO:0000256" key="2">
    <source>
        <dbReference type="ARBA" id="ARBA00022729"/>
    </source>
</evidence>
<dbReference type="Pfam" id="PF00530">
    <property type="entry name" value="SRCR"/>
    <property type="match status" value="1"/>
</dbReference>
<dbReference type="InterPro" id="IPR016186">
    <property type="entry name" value="C-type_lectin-like/link_sf"/>
</dbReference>
<evidence type="ECO:0000256" key="6">
    <source>
        <dbReference type="PROSITE-ProRule" id="PRU00196"/>
    </source>
</evidence>
<evidence type="ECO:0000256" key="1">
    <source>
        <dbReference type="ARBA" id="ARBA00022572"/>
    </source>
</evidence>
<dbReference type="InterPro" id="IPR036772">
    <property type="entry name" value="SRCR-like_dom_sf"/>
</dbReference>
<dbReference type="SMART" id="SM00130">
    <property type="entry name" value="KR"/>
    <property type="match status" value="1"/>
</dbReference>
<dbReference type="SUPFAM" id="SSF56436">
    <property type="entry name" value="C-type lectin-like"/>
    <property type="match status" value="1"/>
</dbReference>
<evidence type="ECO:0000259" key="8">
    <source>
        <dbReference type="PROSITE" id="PS50070"/>
    </source>
</evidence>
<dbReference type="InterPro" id="IPR000001">
    <property type="entry name" value="Kringle"/>
</dbReference>
<evidence type="ECO:0000256" key="5">
    <source>
        <dbReference type="PROSITE-ProRule" id="PRU00121"/>
    </source>
</evidence>
<keyword evidence="7" id="KW-1133">Transmembrane helix</keyword>
<keyword evidence="1 5" id="KW-0420">Kringle</keyword>
<proteinExistence type="predicted"/>
<dbReference type="EMBL" id="CAJPWZ010001090">
    <property type="protein sequence ID" value="CAG2207777.1"/>
    <property type="molecule type" value="Genomic_DNA"/>
</dbReference>
<dbReference type="Proteomes" id="UP000683360">
    <property type="component" value="Unassembled WGS sequence"/>
</dbReference>
<dbReference type="PANTHER" id="PTHR19331:SF487">
    <property type="entry name" value="SOLUBLE SCAVENGER RECEPTOR CYSTEINE-RICH DOMAIN-CONTAINING PROTEIN SSC5D"/>
    <property type="match status" value="1"/>
</dbReference>
<feature type="transmembrane region" description="Helical" evidence="7">
    <location>
        <begin position="6"/>
        <end position="22"/>
    </location>
</feature>
<dbReference type="AlphaFoldDB" id="A0A8S3RGT4"/>
<dbReference type="InterPro" id="IPR013806">
    <property type="entry name" value="Kringle-like"/>
</dbReference>
<keyword evidence="11" id="KW-1185">Reference proteome</keyword>
<dbReference type="InterPro" id="IPR038178">
    <property type="entry name" value="Kringle_sf"/>
</dbReference>
<dbReference type="InterPro" id="IPR001190">
    <property type="entry name" value="SRCR"/>
</dbReference>
<dbReference type="SUPFAM" id="SSF57440">
    <property type="entry name" value="Kringle-like"/>
    <property type="match status" value="1"/>
</dbReference>
<evidence type="ECO:0000256" key="4">
    <source>
        <dbReference type="ARBA" id="ARBA00023157"/>
    </source>
</evidence>
<protein>
    <submittedName>
        <fullName evidence="10">Uncharacterized protein</fullName>
    </submittedName>
</protein>
<dbReference type="PROSITE" id="PS50070">
    <property type="entry name" value="KRINGLE_2"/>
    <property type="match status" value="1"/>
</dbReference>
<dbReference type="Gene3D" id="2.40.20.10">
    <property type="entry name" value="Plasminogen Kringle 4"/>
    <property type="match status" value="1"/>
</dbReference>
<sequence>MDVQGYLLTLFVLTLMVSYVQLKEKNRNKRKKAKSSHEVLIEPFSGQRIRLGVNKNLRGYNEGLLEVYRGGKWGLVCDDDWDDQDADVACRQLGFTSGAKDTGLTNNFILLICTEQCNSACNEIRSLSCPYSTTHRMSDLRGCVSVTCVMQDTTDCGESSSGEWIAGENSCYMIKPIHKGDNLKKILKECAGQNGESHLALIETEAEHYFVSNILSRHQKDIDRVILSSKLSKKKGSVWKWQKYTRKQDGKKKWKGKMEKKLVKMSYKKWFPGWNPTQFGAEPSKSNGKYQCMTLSNKYKQPGQRPSPVGFYYFDSAPCKPDRREKSYFICETPRQHKYSQSIRAGEEECYTDNGVSYRGTTAVTKDGTPCTRWTLSNYANPWTHPEKVGLFIYIAESNLV</sequence>